<accession>A0ACC1IQW6</accession>
<sequence>MGRRYRRDMRHPDTELSTLTGEAQVSALDALISDARTLTYEAISVHTSHTLSAQIYGADPLDAVATVSDKYEIVRQAQPEHPRLDPLGNTLNAVMRLAKAHANLHEIDEQLQHGDVAVAASSVAETAGLLGELEGDRAITSEYVVLMHSQLLRKRAAVRAELEYVAEQTCWVALHGAVSEVHAMYGVAVSSDGAPYENAVTPSELLFALAELGLARGHMDRVADDLVTHCLVPLMRRPHEPLAVAHSPMGATLSIGAFAPLADASNSNKGGGGSGGGVRCELVRDKWAEVLRFVRSDVFHDVDVDEDLADLYAYLGSRMWRVVCPLVRSELLMPLVPACAEELADCGAMEPLLQLEDAWLEMRLITQNDLRIKAAVRDVVLAHVAKRRRDLLATVAAVLASNDDNTVVVGGSSDSSSEEGDSKGKGKGQGQGQGKAKGKGLVGDSDRLAFPRCAISERAQTLVDFVNETMALTAADSEETPPLAALYFHAVRDALILHRALSRPAASGDDLKWAFVQFNDCEFISHNLATLGLRHRGRWPPVLKASATFTDAISAYRGLGRLAMAPVLERLREQVSLALGSWQGQGASAEGALALACAVVERVCSVGSLYLSAEMFLRVLGVLVAPLAVFVAARLEGVGAVGDVEARAVLRLVAPVVGLRDRFRYTAAGVAEDGVGFAQGACAPVSKYCPEWDLLMVQIDRLTALSSKIATNSI</sequence>
<evidence type="ECO:0000313" key="2">
    <source>
        <dbReference type="Proteomes" id="UP001150581"/>
    </source>
</evidence>
<comment type="caution">
    <text evidence="1">The sequence shown here is derived from an EMBL/GenBank/DDBJ whole genome shotgun (WGS) entry which is preliminary data.</text>
</comment>
<evidence type="ECO:0000313" key="1">
    <source>
        <dbReference type="EMBL" id="KAJ1899197.1"/>
    </source>
</evidence>
<proteinExistence type="predicted"/>
<gene>
    <name evidence="1" type="primary">ZW10_1</name>
    <name evidence="1" type="ORF">LPJ66_002263</name>
</gene>
<organism evidence="1 2">
    <name type="scientific">Kickxella alabastrina</name>
    <dbReference type="NCBI Taxonomy" id="61397"/>
    <lineage>
        <taxon>Eukaryota</taxon>
        <taxon>Fungi</taxon>
        <taxon>Fungi incertae sedis</taxon>
        <taxon>Zoopagomycota</taxon>
        <taxon>Kickxellomycotina</taxon>
        <taxon>Kickxellomycetes</taxon>
        <taxon>Kickxellales</taxon>
        <taxon>Kickxellaceae</taxon>
        <taxon>Kickxella</taxon>
    </lineage>
</organism>
<name>A0ACC1IQW6_9FUNG</name>
<keyword evidence="2" id="KW-1185">Reference proteome</keyword>
<protein>
    <submittedName>
        <fullName evidence="1">Centromere/kinetochore protein zw10</fullName>
    </submittedName>
</protein>
<reference evidence="1" key="1">
    <citation type="submission" date="2022-07" db="EMBL/GenBank/DDBJ databases">
        <title>Phylogenomic reconstructions and comparative analyses of Kickxellomycotina fungi.</title>
        <authorList>
            <person name="Reynolds N.K."/>
            <person name="Stajich J.E."/>
            <person name="Barry K."/>
            <person name="Grigoriev I.V."/>
            <person name="Crous P."/>
            <person name="Smith M.E."/>
        </authorList>
    </citation>
    <scope>NUCLEOTIDE SEQUENCE</scope>
    <source>
        <strain evidence="1">Benny 63K</strain>
    </source>
</reference>
<dbReference type="EMBL" id="JANBPG010000172">
    <property type="protein sequence ID" value="KAJ1899197.1"/>
    <property type="molecule type" value="Genomic_DNA"/>
</dbReference>
<dbReference type="Proteomes" id="UP001150581">
    <property type="component" value="Unassembled WGS sequence"/>
</dbReference>